<sequence length="266" mass="31286">MRFFSLEKNCFVTVPSVKNLIHTVEGFIYLKSILLSKFKLKFILTRFFNQDPLENFFSYIRSHNARNVSPGVSHFISSFKSLLITNFMAYHSRFSNCEKDESSQLLSFVAKKVDNILKKVQMQNFSDTDFIEAREYTRNLLKRPGGFVTFLVSEAVPRLYFLIPRLAHKRKISLILKQILFKIINFDPINCRNHNLKNTLCDFLIKCALHFWCEKVNKIARGQDSKFAKYYKNCVNKNNIDPVKVRALKKCENKRKLKNVYKNKPS</sequence>
<protein>
    <recommendedName>
        <fullName evidence="1">Transposable element P transposase-like RNase H C-terminal domain-containing protein</fullName>
    </recommendedName>
</protein>
<dbReference type="AlphaFoldDB" id="A0AAV8V823"/>
<evidence type="ECO:0000313" key="2">
    <source>
        <dbReference type="EMBL" id="KAJ8910365.1"/>
    </source>
</evidence>
<comment type="caution">
    <text evidence="2">The sequence shown here is derived from an EMBL/GenBank/DDBJ whole genome shotgun (WGS) entry which is preliminary data.</text>
</comment>
<proteinExistence type="predicted"/>
<feature type="non-terminal residue" evidence="2">
    <location>
        <position position="266"/>
    </location>
</feature>
<gene>
    <name evidence="2" type="ORF">NQ315_007476</name>
</gene>
<evidence type="ECO:0000259" key="1">
    <source>
        <dbReference type="Pfam" id="PF21789"/>
    </source>
</evidence>
<accession>A0AAV8V823</accession>
<dbReference type="Proteomes" id="UP001159042">
    <property type="component" value="Unassembled WGS sequence"/>
</dbReference>
<name>A0AAV8V823_9CUCU</name>
<feature type="domain" description="Transposable element P transposase-like RNase H C-terminal" evidence="1">
    <location>
        <begin position="48"/>
        <end position="80"/>
    </location>
</feature>
<evidence type="ECO:0000313" key="3">
    <source>
        <dbReference type="Proteomes" id="UP001159042"/>
    </source>
</evidence>
<dbReference type="InterPro" id="IPR048367">
    <property type="entry name" value="TNP-like_RNaseH_C"/>
</dbReference>
<dbReference type="Pfam" id="PF21789">
    <property type="entry name" value="TNP-like_RNaseH_C"/>
    <property type="match status" value="1"/>
</dbReference>
<dbReference type="EMBL" id="JANEYG010000312">
    <property type="protein sequence ID" value="KAJ8910365.1"/>
    <property type="molecule type" value="Genomic_DNA"/>
</dbReference>
<reference evidence="2 3" key="1">
    <citation type="journal article" date="2023" name="Insect Mol. Biol.">
        <title>Genome sequencing provides insights into the evolution of gene families encoding plant cell wall-degrading enzymes in longhorned beetles.</title>
        <authorList>
            <person name="Shin N.R."/>
            <person name="Okamura Y."/>
            <person name="Kirsch R."/>
            <person name="Pauchet Y."/>
        </authorList>
    </citation>
    <scope>NUCLEOTIDE SEQUENCE [LARGE SCALE GENOMIC DNA]</scope>
    <source>
        <strain evidence="2">EAD_L_NR</strain>
    </source>
</reference>
<organism evidence="2 3">
    <name type="scientific">Exocentrus adspersus</name>
    <dbReference type="NCBI Taxonomy" id="1586481"/>
    <lineage>
        <taxon>Eukaryota</taxon>
        <taxon>Metazoa</taxon>
        <taxon>Ecdysozoa</taxon>
        <taxon>Arthropoda</taxon>
        <taxon>Hexapoda</taxon>
        <taxon>Insecta</taxon>
        <taxon>Pterygota</taxon>
        <taxon>Neoptera</taxon>
        <taxon>Endopterygota</taxon>
        <taxon>Coleoptera</taxon>
        <taxon>Polyphaga</taxon>
        <taxon>Cucujiformia</taxon>
        <taxon>Chrysomeloidea</taxon>
        <taxon>Cerambycidae</taxon>
        <taxon>Lamiinae</taxon>
        <taxon>Acanthocinini</taxon>
        <taxon>Exocentrus</taxon>
    </lineage>
</organism>
<keyword evidence="3" id="KW-1185">Reference proteome</keyword>